<evidence type="ECO:0000313" key="2">
    <source>
        <dbReference type="EMBL" id="CDJ43866.1"/>
    </source>
</evidence>
<dbReference type="RefSeq" id="XP_013234615.1">
    <property type="nucleotide sequence ID" value="XM_013379161.1"/>
</dbReference>
<evidence type="ECO:0000256" key="1">
    <source>
        <dbReference type="SAM" id="MobiDB-lite"/>
    </source>
</evidence>
<keyword evidence="3" id="KW-1185">Reference proteome</keyword>
<feature type="compositionally biased region" description="Low complexity" evidence="1">
    <location>
        <begin position="48"/>
        <end position="66"/>
    </location>
</feature>
<dbReference type="GeneID" id="25253662"/>
<dbReference type="EMBL" id="HG676272">
    <property type="protein sequence ID" value="CDJ43866.1"/>
    <property type="molecule type" value="Genomic_DNA"/>
</dbReference>
<dbReference type="AlphaFoldDB" id="U6L0Z5"/>
<feature type="region of interest" description="Disordered" evidence="1">
    <location>
        <begin position="33"/>
        <end position="75"/>
    </location>
</feature>
<proteinExistence type="predicted"/>
<gene>
    <name evidence="2" type="ORF">ETH_00022750</name>
</gene>
<name>U6L0Z5_EIMTE</name>
<reference evidence="2" key="2">
    <citation type="submission" date="2013-10" db="EMBL/GenBank/DDBJ databases">
        <authorList>
            <person name="Aslett M."/>
        </authorList>
    </citation>
    <scope>NUCLEOTIDE SEQUENCE [LARGE SCALE GENOMIC DNA]</scope>
    <source>
        <strain evidence="2">Houghton</strain>
    </source>
</reference>
<sequence length="75" mass="8784">MKETKETNGSNWEDSEETAAFNKLKLLRKAAQLKAPRVKEERNDEQQQQHQQQLLQLQQQQQQQKQDAAKPPKGE</sequence>
<reference evidence="2" key="1">
    <citation type="submission" date="2013-10" db="EMBL/GenBank/DDBJ databases">
        <title>Genomic analysis of the causative agents of coccidiosis in chickens.</title>
        <authorList>
            <person name="Reid A.J."/>
            <person name="Blake D."/>
            <person name="Billington K."/>
            <person name="Browne H."/>
            <person name="Dunn M."/>
            <person name="Hung S."/>
            <person name="Kawahara F."/>
            <person name="Miranda-Saavedra D."/>
            <person name="Mourier T."/>
            <person name="Nagra H."/>
            <person name="Otto T.D."/>
            <person name="Rawlings N."/>
            <person name="Sanchez A."/>
            <person name="Sanders M."/>
            <person name="Subramaniam C."/>
            <person name="Tay Y."/>
            <person name="Dear P."/>
            <person name="Doerig C."/>
            <person name="Gruber A."/>
            <person name="Parkinson J."/>
            <person name="Shirley M."/>
            <person name="Wan K.L."/>
            <person name="Berriman M."/>
            <person name="Tomley F."/>
            <person name="Pain A."/>
        </authorList>
    </citation>
    <scope>NUCLEOTIDE SEQUENCE [LARGE SCALE GENOMIC DNA]</scope>
    <source>
        <strain evidence="2">Houghton</strain>
    </source>
</reference>
<dbReference type="Proteomes" id="UP000030747">
    <property type="component" value="Unassembled WGS sequence"/>
</dbReference>
<feature type="compositionally biased region" description="Basic and acidic residues" evidence="1">
    <location>
        <begin position="37"/>
        <end position="47"/>
    </location>
</feature>
<evidence type="ECO:0000313" key="3">
    <source>
        <dbReference type="Proteomes" id="UP000030747"/>
    </source>
</evidence>
<accession>U6L0Z5</accession>
<protein>
    <submittedName>
        <fullName evidence="2">Uncharacterized protein</fullName>
    </submittedName>
</protein>
<organism evidence="2 3">
    <name type="scientific">Eimeria tenella</name>
    <name type="common">Coccidian parasite</name>
    <dbReference type="NCBI Taxonomy" id="5802"/>
    <lineage>
        <taxon>Eukaryota</taxon>
        <taxon>Sar</taxon>
        <taxon>Alveolata</taxon>
        <taxon>Apicomplexa</taxon>
        <taxon>Conoidasida</taxon>
        <taxon>Coccidia</taxon>
        <taxon>Eucoccidiorida</taxon>
        <taxon>Eimeriorina</taxon>
        <taxon>Eimeriidae</taxon>
        <taxon>Eimeria</taxon>
    </lineage>
</organism>